<evidence type="ECO:0000313" key="3">
    <source>
        <dbReference type="Proteomes" id="UP001058003"/>
    </source>
</evidence>
<dbReference type="InterPro" id="IPR029068">
    <property type="entry name" value="Glyas_Bleomycin-R_OHBP_Dase"/>
</dbReference>
<dbReference type="AlphaFoldDB" id="A0A9Q9IAE4"/>
<evidence type="ECO:0000313" key="2">
    <source>
        <dbReference type="EMBL" id="UWZ50795.1"/>
    </source>
</evidence>
<dbReference type="PROSITE" id="PS51819">
    <property type="entry name" value="VOC"/>
    <property type="match status" value="1"/>
</dbReference>
<dbReference type="KEGG" id="daur:Daura_28720"/>
<reference evidence="2" key="1">
    <citation type="submission" date="2021-04" db="EMBL/GenBank/DDBJ databases">
        <title>Dactylosporangium aurantiacum NRRL B-8018 full assembly.</title>
        <authorList>
            <person name="Hartkoorn R.C."/>
            <person name="Beaudoing E."/>
            <person name="Hot D."/>
        </authorList>
    </citation>
    <scope>NUCLEOTIDE SEQUENCE</scope>
    <source>
        <strain evidence="2">NRRL B-8018</strain>
    </source>
</reference>
<protein>
    <submittedName>
        <fullName evidence="2">VOC family protein</fullName>
    </submittedName>
</protein>
<feature type="domain" description="VOC" evidence="1">
    <location>
        <begin position="5"/>
        <end position="123"/>
    </location>
</feature>
<proteinExistence type="predicted"/>
<organism evidence="2 3">
    <name type="scientific">Dactylosporangium aurantiacum</name>
    <dbReference type="NCBI Taxonomy" id="35754"/>
    <lineage>
        <taxon>Bacteria</taxon>
        <taxon>Bacillati</taxon>
        <taxon>Actinomycetota</taxon>
        <taxon>Actinomycetes</taxon>
        <taxon>Micromonosporales</taxon>
        <taxon>Micromonosporaceae</taxon>
        <taxon>Dactylosporangium</taxon>
    </lineage>
</organism>
<dbReference type="RefSeq" id="WP_033358189.1">
    <property type="nucleotide sequence ID" value="NZ_CP073767.1"/>
</dbReference>
<name>A0A9Q9IAE4_9ACTN</name>
<evidence type="ECO:0000259" key="1">
    <source>
        <dbReference type="PROSITE" id="PS51819"/>
    </source>
</evidence>
<sequence length="124" mass="14373">MKMSSISGVVCYVKDLDETAAFYEKLGFRLKREANQLTAYVNWFWIIFREEDAEQRPGGDSEAYRANRGSGTYLYIKVEDIQEFYEGVQALGLKPTTEPTKKSGMLEFELPDPDGYNLVFFWKK</sequence>
<accession>A0A9Q9IAE4</accession>
<gene>
    <name evidence="2" type="ORF">Daura_28720</name>
</gene>
<dbReference type="Gene3D" id="3.10.180.10">
    <property type="entry name" value="2,3-Dihydroxybiphenyl 1,2-Dioxygenase, domain 1"/>
    <property type="match status" value="1"/>
</dbReference>
<keyword evidence="3" id="KW-1185">Reference proteome</keyword>
<dbReference type="InterPro" id="IPR037523">
    <property type="entry name" value="VOC_core"/>
</dbReference>
<dbReference type="EMBL" id="CP073767">
    <property type="protein sequence ID" value="UWZ50795.1"/>
    <property type="molecule type" value="Genomic_DNA"/>
</dbReference>
<dbReference type="Proteomes" id="UP001058003">
    <property type="component" value="Chromosome"/>
</dbReference>
<dbReference type="Pfam" id="PF00903">
    <property type="entry name" value="Glyoxalase"/>
    <property type="match status" value="1"/>
</dbReference>
<dbReference type="SUPFAM" id="SSF54593">
    <property type="entry name" value="Glyoxalase/Bleomycin resistance protein/Dihydroxybiphenyl dioxygenase"/>
    <property type="match status" value="1"/>
</dbReference>
<dbReference type="InterPro" id="IPR004360">
    <property type="entry name" value="Glyas_Fos-R_dOase_dom"/>
</dbReference>